<evidence type="ECO:0000313" key="2">
    <source>
        <dbReference type="Proteomes" id="UP000494120"/>
    </source>
</evidence>
<dbReference type="EMBL" id="CABVQG010000013">
    <property type="protein sequence ID" value="VWC79023.1"/>
    <property type="molecule type" value="Genomic_DNA"/>
</dbReference>
<dbReference type="InterPro" id="IPR024400">
    <property type="entry name" value="DUF2635"/>
</dbReference>
<dbReference type="Proteomes" id="UP000494120">
    <property type="component" value="Unassembled WGS sequence"/>
</dbReference>
<dbReference type="RefSeq" id="WP_174958035.1">
    <property type="nucleotide sequence ID" value="NZ_CABVQG010000013.1"/>
</dbReference>
<protein>
    <recommendedName>
        <fullName evidence="3">DUF2635 domain-containing protein</fullName>
    </recommendedName>
</protein>
<accession>A0ABY6XUV1</accession>
<sequence>MRVKPAPGLQVRDPHTKKLLPADGIEVPDDSPVWNRILNDRDVVRVEQAETALQALDRAATEGDQA</sequence>
<gene>
    <name evidence="1" type="ORF">BLA17378_03784</name>
</gene>
<evidence type="ECO:0000313" key="1">
    <source>
        <dbReference type="EMBL" id="VWC79023.1"/>
    </source>
</evidence>
<dbReference type="Pfam" id="PF10948">
    <property type="entry name" value="DUF2635"/>
    <property type="match status" value="1"/>
</dbReference>
<organism evidence="1 2">
    <name type="scientific">Burkholderia aenigmatica</name>
    <dbReference type="NCBI Taxonomy" id="2015348"/>
    <lineage>
        <taxon>Bacteria</taxon>
        <taxon>Pseudomonadati</taxon>
        <taxon>Pseudomonadota</taxon>
        <taxon>Betaproteobacteria</taxon>
        <taxon>Burkholderiales</taxon>
        <taxon>Burkholderiaceae</taxon>
        <taxon>Burkholderia</taxon>
        <taxon>Burkholderia cepacia complex</taxon>
    </lineage>
</organism>
<keyword evidence="2" id="KW-1185">Reference proteome</keyword>
<comment type="caution">
    <text evidence="1">The sequence shown here is derived from an EMBL/GenBank/DDBJ whole genome shotgun (WGS) entry which is preliminary data.</text>
</comment>
<proteinExistence type="predicted"/>
<name>A0ABY6XUV1_9BURK</name>
<evidence type="ECO:0008006" key="3">
    <source>
        <dbReference type="Google" id="ProtNLM"/>
    </source>
</evidence>
<reference evidence="1 2" key="1">
    <citation type="submission" date="2019-09" db="EMBL/GenBank/DDBJ databases">
        <authorList>
            <person name="Depoorter E."/>
        </authorList>
    </citation>
    <scope>NUCLEOTIDE SEQUENCE [LARGE SCALE GENOMIC DNA]</scope>
    <source>
        <strain evidence="1 2">R-17378</strain>
    </source>
</reference>